<dbReference type="Proteomes" id="UP001152795">
    <property type="component" value="Unassembled WGS sequence"/>
</dbReference>
<accession>A0A6S7KTT3</accession>
<name>A0A6S7KTT3_PARCT</name>
<feature type="region of interest" description="Disordered" evidence="1">
    <location>
        <begin position="14"/>
        <end position="49"/>
    </location>
</feature>
<evidence type="ECO:0000256" key="1">
    <source>
        <dbReference type="SAM" id="MobiDB-lite"/>
    </source>
</evidence>
<evidence type="ECO:0000313" key="2">
    <source>
        <dbReference type="EMBL" id="CAB4046264.1"/>
    </source>
</evidence>
<protein>
    <submittedName>
        <fullName evidence="2">Uncharacterized protein</fullName>
    </submittedName>
</protein>
<organism evidence="2 3">
    <name type="scientific">Paramuricea clavata</name>
    <name type="common">Red gorgonian</name>
    <name type="synonym">Violescent sea-whip</name>
    <dbReference type="NCBI Taxonomy" id="317549"/>
    <lineage>
        <taxon>Eukaryota</taxon>
        <taxon>Metazoa</taxon>
        <taxon>Cnidaria</taxon>
        <taxon>Anthozoa</taxon>
        <taxon>Octocorallia</taxon>
        <taxon>Malacalcyonacea</taxon>
        <taxon>Plexauridae</taxon>
        <taxon>Paramuricea</taxon>
    </lineage>
</organism>
<gene>
    <name evidence="2" type="ORF">PACLA_8A071857</name>
</gene>
<feature type="compositionally biased region" description="Basic and acidic residues" evidence="1">
    <location>
        <begin position="22"/>
        <end position="49"/>
    </location>
</feature>
<dbReference type="EMBL" id="CACRXK020048632">
    <property type="protein sequence ID" value="CAB4046264.1"/>
    <property type="molecule type" value="Genomic_DNA"/>
</dbReference>
<dbReference type="AlphaFoldDB" id="A0A6S7KTT3"/>
<feature type="non-terminal residue" evidence="2">
    <location>
        <position position="1"/>
    </location>
</feature>
<sequence>TKFRLRVCKKILAAKTGSPNEGSKEPSFDEQPQRQDARLDDMRRQERVL</sequence>
<evidence type="ECO:0000313" key="3">
    <source>
        <dbReference type="Proteomes" id="UP001152795"/>
    </source>
</evidence>
<keyword evidence="3" id="KW-1185">Reference proteome</keyword>
<proteinExistence type="predicted"/>
<comment type="caution">
    <text evidence="2">The sequence shown here is derived from an EMBL/GenBank/DDBJ whole genome shotgun (WGS) entry which is preliminary data.</text>
</comment>
<reference evidence="2" key="1">
    <citation type="submission" date="2020-04" db="EMBL/GenBank/DDBJ databases">
        <authorList>
            <person name="Alioto T."/>
            <person name="Alioto T."/>
            <person name="Gomez Garrido J."/>
        </authorList>
    </citation>
    <scope>NUCLEOTIDE SEQUENCE</scope>
    <source>
        <strain evidence="2">A484AB</strain>
    </source>
</reference>